<dbReference type="KEGG" id="smai:EXU30_20020"/>
<reference evidence="2 3" key="1">
    <citation type="submission" date="2019-02" db="EMBL/GenBank/DDBJ databases">
        <title>Shewanella sp. D4-2 isolated from Dokdo Island.</title>
        <authorList>
            <person name="Baek K."/>
        </authorList>
    </citation>
    <scope>NUCLEOTIDE SEQUENCE [LARGE SCALE GENOMIC DNA]</scope>
    <source>
        <strain evidence="2 3">D4-2</strain>
    </source>
</reference>
<accession>A0A411PMF3</accession>
<evidence type="ECO:0000313" key="3">
    <source>
        <dbReference type="Proteomes" id="UP000291106"/>
    </source>
</evidence>
<dbReference type="AlphaFoldDB" id="A0A411PMF3"/>
<dbReference type="SUPFAM" id="SSF103642">
    <property type="entry name" value="Sec-C motif"/>
    <property type="match status" value="1"/>
</dbReference>
<protein>
    <recommendedName>
        <fullName evidence="1">YchJ-like middle NTF2-like domain-containing protein</fullName>
    </recommendedName>
</protein>
<dbReference type="Pfam" id="PF02810">
    <property type="entry name" value="SEC-C"/>
    <property type="match status" value="2"/>
</dbReference>
<organism evidence="2 3">
    <name type="scientific">Shewanella maritima</name>
    <dbReference type="NCBI Taxonomy" id="2520507"/>
    <lineage>
        <taxon>Bacteria</taxon>
        <taxon>Pseudomonadati</taxon>
        <taxon>Pseudomonadota</taxon>
        <taxon>Gammaproteobacteria</taxon>
        <taxon>Alteromonadales</taxon>
        <taxon>Shewanellaceae</taxon>
        <taxon>Shewanella</taxon>
    </lineage>
</organism>
<dbReference type="EMBL" id="CP036200">
    <property type="protein sequence ID" value="QBF84704.1"/>
    <property type="molecule type" value="Genomic_DNA"/>
</dbReference>
<evidence type="ECO:0000313" key="2">
    <source>
        <dbReference type="EMBL" id="QBF84704.1"/>
    </source>
</evidence>
<dbReference type="Pfam" id="PF17775">
    <property type="entry name" value="YchJ_M-like"/>
    <property type="match status" value="1"/>
</dbReference>
<name>A0A411PMF3_9GAMM</name>
<dbReference type="InterPro" id="IPR048469">
    <property type="entry name" value="YchJ-like_M"/>
</dbReference>
<dbReference type="Proteomes" id="UP000291106">
    <property type="component" value="Chromosome"/>
</dbReference>
<dbReference type="InterPro" id="IPR004027">
    <property type="entry name" value="SEC_C_motif"/>
</dbReference>
<dbReference type="PANTHER" id="PTHR33747:SF1">
    <property type="entry name" value="ADENYLATE CYCLASE-ASSOCIATED CAP C-TERMINAL DOMAIN-CONTAINING PROTEIN"/>
    <property type="match status" value="1"/>
</dbReference>
<dbReference type="OrthoDB" id="21421at2"/>
<dbReference type="RefSeq" id="WP_130603075.1">
    <property type="nucleotide sequence ID" value="NZ_CP036200.1"/>
</dbReference>
<dbReference type="PANTHER" id="PTHR33747">
    <property type="entry name" value="UPF0225 PROTEIN SCO1677"/>
    <property type="match status" value="1"/>
</dbReference>
<dbReference type="InterPro" id="IPR032710">
    <property type="entry name" value="NTF2-like_dom_sf"/>
</dbReference>
<dbReference type="SUPFAM" id="SSF54427">
    <property type="entry name" value="NTF2-like"/>
    <property type="match status" value="1"/>
</dbReference>
<gene>
    <name evidence="2" type="ORF">EXU30_20020</name>
</gene>
<sequence length="152" mass="17338">MSLCPCGSNHNYQDCCQPLHLKQRVAETAEKLMRSRYCAFVKAEYQYLIDTHASEFASGLTKEQLAENSANWVGLQVESAIERADTAKVTFKAWYQIDCGFDAIYECSDFIKRDGIWLYTTGEQFEAKLPKRNDMCICNSGKKFKKCCALTL</sequence>
<feature type="domain" description="YchJ-like middle NTF2-like" evidence="1">
    <location>
        <begin position="28"/>
        <end position="122"/>
    </location>
</feature>
<proteinExistence type="predicted"/>
<keyword evidence="3" id="KW-1185">Reference proteome</keyword>
<dbReference type="Gene3D" id="3.10.450.50">
    <property type="match status" value="1"/>
</dbReference>
<evidence type="ECO:0000259" key="1">
    <source>
        <dbReference type="Pfam" id="PF17775"/>
    </source>
</evidence>